<sequence length="81" mass="8687">MAAAIQAVSRQRSGVVFMLWGKPAQEKEKLIDTGRHTVLKAPHPSPLAAASGHAFIGCGHFSQANAELARQGVQPIDWQIT</sequence>
<organism evidence="1 2">
    <name type="scientific">Haematococcus lacustris</name>
    <name type="common">Green alga</name>
    <name type="synonym">Haematococcus pluvialis</name>
    <dbReference type="NCBI Taxonomy" id="44745"/>
    <lineage>
        <taxon>Eukaryota</taxon>
        <taxon>Viridiplantae</taxon>
        <taxon>Chlorophyta</taxon>
        <taxon>core chlorophytes</taxon>
        <taxon>Chlorophyceae</taxon>
        <taxon>CS clade</taxon>
        <taxon>Chlamydomonadales</taxon>
        <taxon>Haematococcaceae</taxon>
        <taxon>Haematococcus</taxon>
    </lineage>
</organism>
<dbReference type="PANTHER" id="PTHR11264">
    <property type="entry name" value="URACIL-DNA GLYCOSYLASE"/>
    <property type="match status" value="1"/>
</dbReference>
<dbReference type="AlphaFoldDB" id="A0A699ZTG9"/>
<reference evidence="1 2" key="1">
    <citation type="submission" date="2020-02" db="EMBL/GenBank/DDBJ databases">
        <title>Draft genome sequence of Haematococcus lacustris strain NIES-144.</title>
        <authorList>
            <person name="Morimoto D."/>
            <person name="Nakagawa S."/>
            <person name="Yoshida T."/>
            <person name="Sawayama S."/>
        </authorList>
    </citation>
    <scope>NUCLEOTIDE SEQUENCE [LARGE SCALE GENOMIC DNA]</scope>
    <source>
        <strain evidence="1 2">NIES-144</strain>
    </source>
</reference>
<proteinExistence type="predicted"/>
<dbReference type="Proteomes" id="UP000485058">
    <property type="component" value="Unassembled WGS sequence"/>
</dbReference>
<dbReference type="Gene3D" id="3.40.470.10">
    <property type="entry name" value="Uracil-DNA glycosylase-like domain"/>
    <property type="match status" value="1"/>
</dbReference>
<comment type="caution">
    <text evidence="1">The sequence shown here is derived from an EMBL/GenBank/DDBJ whole genome shotgun (WGS) entry which is preliminary data.</text>
</comment>
<dbReference type="PANTHER" id="PTHR11264:SF0">
    <property type="entry name" value="URACIL-DNA GLYCOSYLASE"/>
    <property type="match status" value="1"/>
</dbReference>
<dbReference type="EMBL" id="BLLF01002876">
    <property type="protein sequence ID" value="GFH25651.1"/>
    <property type="molecule type" value="Genomic_DNA"/>
</dbReference>
<dbReference type="GO" id="GO:0005634">
    <property type="term" value="C:nucleus"/>
    <property type="evidence" value="ECO:0007669"/>
    <property type="project" value="TreeGrafter"/>
</dbReference>
<evidence type="ECO:0000313" key="2">
    <source>
        <dbReference type="Proteomes" id="UP000485058"/>
    </source>
</evidence>
<protein>
    <submittedName>
        <fullName evidence="1">Uracil-DNA glycosylase</fullName>
    </submittedName>
</protein>
<accession>A0A699ZTG9</accession>
<dbReference type="GO" id="GO:0097510">
    <property type="term" value="P:base-excision repair, AP site formation via deaminated base removal"/>
    <property type="evidence" value="ECO:0007669"/>
    <property type="project" value="TreeGrafter"/>
</dbReference>
<gene>
    <name evidence="1" type="ORF">HaLaN_23649</name>
</gene>
<evidence type="ECO:0000313" key="1">
    <source>
        <dbReference type="EMBL" id="GFH25651.1"/>
    </source>
</evidence>
<dbReference type="GO" id="GO:0005739">
    <property type="term" value="C:mitochondrion"/>
    <property type="evidence" value="ECO:0007669"/>
    <property type="project" value="TreeGrafter"/>
</dbReference>
<keyword evidence="2" id="KW-1185">Reference proteome</keyword>
<name>A0A699ZTG9_HAELA</name>
<dbReference type="InterPro" id="IPR036895">
    <property type="entry name" value="Uracil-DNA_glycosylase-like_sf"/>
</dbReference>
<dbReference type="GO" id="GO:0004844">
    <property type="term" value="F:uracil DNA N-glycosylase activity"/>
    <property type="evidence" value="ECO:0007669"/>
    <property type="project" value="InterPro"/>
</dbReference>
<dbReference type="InterPro" id="IPR002043">
    <property type="entry name" value="UDG_fam1"/>
</dbReference>
<dbReference type="SUPFAM" id="SSF52141">
    <property type="entry name" value="Uracil-DNA glycosylase-like"/>
    <property type="match status" value="1"/>
</dbReference>